<feature type="transmembrane region" description="Helical" evidence="8">
    <location>
        <begin position="219"/>
        <end position="240"/>
    </location>
</feature>
<keyword evidence="6 8" id="KW-1133">Transmembrane helix</keyword>
<dbReference type="RefSeq" id="WP_344916732.1">
    <property type="nucleotide sequence ID" value="NZ_BAAAYO010000021.1"/>
</dbReference>
<evidence type="ECO:0000256" key="3">
    <source>
        <dbReference type="ARBA" id="ARBA00022448"/>
    </source>
</evidence>
<feature type="transmembrane region" description="Helical" evidence="8">
    <location>
        <begin position="338"/>
        <end position="357"/>
    </location>
</feature>
<accession>A0ABV5VPS1</accession>
<dbReference type="Proteomes" id="UP001589619">
    <property type="component" value="Unassembled WGS sequence"/>
</dbReference>
<evidence type="ECO:0000256" key="1">
    <source>
        <dbReference type="ARBA" id="ARBA00004141"/>
    </source>
</evidence>
<organism evidence="9 10">
    <name type="scientific">Paenibacillus hodogayensis</name>
    <dbReference type="NCBI Taxonomy" id="279208"/>
    <lineage>
        <taxon>Bacteria</taxon>
        <taxon>Bacillati</taxon>
        <taxon>Bacillota</taxon>
        <taxon>Bacilli</taxon>
        <taxon>Bacillales</taxon>
        <taxon>Paenibacillaceae</taxon>
        <taxon>Paenibacillus</taxon>
    </lineage>
</organism>
<gene>
    <name evidence="9" type="ORF">ACFFNY_01035</name>
</gene>
<dbReference type="EMBL" id="JBHMAG010000002">
    <property type="protein sequence ID" value="MFB9750143.1"/>
    <property type="molecule type" value="Genomic_DNA"/>
</dbReference>
<keyword evidence="4" id="KW-0309">Germination</keyword>
<feature type="transmembrane region" description="Helical" evidence="8">
    <location>
        <begin position="121"/>
        <end position="141"/>
    </location>
</feature>
<evidence type="ECO:0000256" key="8">
    <source>
        <dbReference type="SAM" id="Phobius"/>
    </source>
</evidence>
<keyword evidence="3" id="KW-0813">Transport</keyword>
<evidence type="ECO:0000256" key="2">
    <source>
        <dbReference type="ARBA" id="ARBA00007998"/>
    </source>
</evidence>
<comment type="similarity">
    <text evidence="2">Belongs to the amino acid-polyamine-organocation (APC) superfamily. Spore germination protein (SGP) (TC 2.A.3.9) family.</text>
</comment>
<reference evidence="9 10" key="1">
    <citation type="submission" date="2024-09" db="EMBL/GenBank/DDBJ databases">
        <authorList>
            <person name="Sun Q."/>
            <person name="Mori K."/>
        </authorList>
    </citation>
    <scope>NUCLEOTIDE SEQUENCE [LARGE SCALE GENOMIC DNA]</scope>
    <source>
        <strain evidence="9 10">JCM 12520</strain>
    </source>
</reference>
<feature type="transmembrane region" description="Helical" evidence="8">
    <location>
        <begin position="308"/>
        <end position="332"/>
    </location>
</feature>
<evidence type="ECO:0000256" key="5">
    <source>
        <dbReference type="ARBA" id="ARBA00022692"/>
    </source>
</evidence>
<dbReference type="PANTHER" id="PTHR34975">
    <property type="entry name" value="SPORE GERMINATION PROTEIN A2"/>
    <property type="match status" value="1"/>
</dbReference>
<keyword evidence="10" id="KW-1185">Reference proteome</keyword>
<evidence type="ECO:0000313" key="9">
    <source>
        <dbReference type="EMBL" id="MFB9750143.1"/>
    </source>
</evidence>
<evidence type="ECO:0000256" key="7">
    <source>
        <dbReference type="ARBA" id="ARBA00023136"/>
    </source>
</evidence>
<keyword evidence="7 8" id="KW-0472">Membrane</keyword>
<evidence type="ECO:0000313" key="10">
    <source>
        <dbReference type="Proteomes" id="UP001589619"/>
    </source>
</evidence>
<feature type="transmembrane region" description="Helical" evidence="8">
    <location>
        <begin position="284"/>
        <end position="301"/>
    </location>
</feature>
<comment type="caution">
    <text evidence="9">The sequence shown here is derived from an EMBL/GenBank/DDBJ whole genome shotgun (WGS) entry which is preliminary data.</text>
</comment>
<name>A0ABV5VPS1_9BACL</name>
<dbReference type="Pfam" id="PF03845">
    <property type="entry name" value="Spore_permease"/>
    <property type="match status" value="1"/>
</dbReference>
<evidence type="ECO:0000256" key="4">
    <source>
        <dbReference type="ARBA" id="ARBA00022544"/>
    </source>
</evidence>
<feature type="transmembrane region" description="Helical" evidence="8">
    <location>
        <begin position="147"/>
        <end position="167"/>
    </location>
</feature>
<comment type="subcellular location">
    <subcellularLocation>
        <location evidence="1">Membrane</location>
        <topology evidence="1">Multi-pass membrane protein</topology>
    </subcellularLocation>
</comment>
<dbReference type="NCBIfam" id="TIGR00912">
    <property type="entry name" value="2A0309"/>
    <property type="match status" value="1"/>
</dbReference>
<proteinExistence type="inferred from homology"/>
<dbReference type="Gene3D" id="1.20.1740.10">
    <property type="entry name" value="Amino acid/polyamine transporter I"/>
    <property type="match status" value="1"/>
</dbReference>
<dbReference type="PANTHER" id="PTHR34975:SF2">
    <property type="entry name" value="SPORE GERMINATION PROTEIN A2"/>
    <property type="match status" value="1"/>
</dbReference>
<feature type="transmembrane region" description="Helical" evidence="8">
    <location>
        <begin position="188"/>
        <end position="207"/>
    </location>
</feature>
<evidence type="ECO:0000256" key="6">
    <source>
        <dbReference type="ARBA" id="ARBA00022989"/>
    </source>
</evidence>
<dbReference type="InterPro" id="IPR004761">
    <property type="entry name" value="Spore_GerAB"/>
</dbReference>
<feature type="transmembrane region" description="Helical" evidence="8">
    <location>
        <begin position="39"/>
        <end position="60"/>
    </location>
</feature>
<protein>
    <submittedName>
        <fullName evidence="9">Endospore germination permease</fullName>
    </submittedName>
</protein>
<feature type="transmembrane region" description="Helical" evidence="8">
    <location>
        <begin position="80"/>
        <end position="101"/>
    </location>
</feature>
<keyword evidence="5 8" id="KW-0812">Transmembrane</keyword>
<sequence length="367" mass="41354">MNTPKISTSQLFWMTFSNEIAMTLFATQSRVIQMTKQDAWMSFLIGGLIACGITFLIVTVTRLYPAQTLVEFSRTILGKWFGKVVVVPFFVAWIFVSSTILRQFSDFFQMIMYDRTPTIVLMLMMMVIVVVLVGAGGIEAIGRCSQLLGPVIMAIIIMTICLSYKNFEFDQLLPLYTDSGIKAIIQGSLAPASVLGDTLFLLVLTSFMDNPRQGTKITLWSVATGSVLCFALTLTALSIFGPSLASKMLFPTFEMMRYVSLLEFIQNIEIFSSVIWFFSVFIKLSVYLFTASYGISQWLGLKPWTRSIWVIAPVVFLLAWMLPYTGLFAFQIQLQLGVRYMLPTVLIGIPLLLWIVGTARQRFSINR</sequence>